<dbReference type="Pfam" id="PF19942">
    <property type="entry name" value="DUF6404"/>
    <property type="match status" value="1"/>
</dbReference>
<organism evidence="2 3">
    <name type="scientific">Photobacterium sanguinicancri</name>
    <dbReference type="NCBI Taxonomy" id="875932"/>
    <lineage>
        <taxon>Bacteria</taxon>
        <taxon>Pseudomonadati</taxon>
        <taxon>Pseudomonadota</taxon>
        <taxon>Gammaproteobacteria</taxon>
        <taxon>Vibrionales</taxon>
        <taxon>Vibrionaceae</taxon>
        <taxon>Photobacterium</taxon>
    </lineage>
</organism>
<accession>A0AAW7Y694</accession>
<evidence type="ECO:0000256" key="1">
    <source>
        <dbReference type="SAM" id="Phobius"/>
    </source>
</evidence>
<protein>
    <submittedName>
        <fullName evidence="2">Uncharacterized protein</fullName>
    </submittedName>
</protein>
<keyword evidence="1" id="KW-0472">Membrane</keyword>
<name>A0AAW7Y694_9GAMM</name>
<dbReference type="EMBL" id="JAUOPU010000017">
    <property type="protein sequence ID" value="MDO6543879.1"/>
    <property type="molecule type" value="Genomic_DNA"/>
</dbReference>
<proteinExistence type="predicted"/>
<dbReference type="AlphaFoldDB" id="A0AAW7Y694"/>
<reference evidence="2" key="1">
    <citation type="submission" date="2023-07" db="EMBL/GenBank/DDBJ databases">
        <title>Genome content predicts the carbon catabolic preferences of heterotrophic bacteria.</title>
        <authorList>
            <person name="Gralka M."/>
        </authorList>
    </citation>
    <scope>NUCLEOTIDE SEQUENCE</scope>
    <source>
        <strain evidence="2">G2M05</strain>
    </source>
</reference>
<evidence type="ECO:0000313" key="2">
    <source>
        <dbReference type="EMBL" id="MDO6543879.1"/>
    </source>
</evidence>
<dbReference type="InterPro" id="IPR045644">
    <property type="entry name" value="DUF6404"/>
</dbReference>
<sequence length="61" mass="7221">MWLILWQFQESPVYHLYGALFFGALIFGVTTGSLLAVNVLLTKKRLKIHSWEQWLKDNHFD</sequence>
<dbReference type="Proteomes" id="UP001170624">
    <property type="component" value="Unassembled WGS sequence"/>
</dbReference>
<feature type="transmembrane region" description="Helical" evidence="1">
    <location>
        <begin position="20"/>
        <end position="41"/>
    </location>
</feature>
<keyword evidence="1" id="KW-0812">Transmembrane</keyword>
<dbReference type="RefSeq" id="WP_281223247.1">
    <property type="nucleotide sequence ID" value="NZ_CANMLA010000019.1"/>
</dbReference>
<evidence type="ECO:0000313" key="3">
    <source>
        <dbReference type="Proteomes" id="UP001170624"/>
    </source>
</evidence>
<gene>
    <name evidence="2" type="ORF">Q4568_15135</name>
</gene>
<comment type="caution">
    <text evidence="2">The sequence shown here is derived from an EMBL/GenBank/DDBJ whole genome shotgun (WGS) entry which is preliminary data.</text>
</comment>
<keyword evidence="1" id="KW-1133">Transmembrane helix</keyword>